<evidence type="ECO:0000313" key="3">
    <source>
        <dbReference type="Proteomes" id="UP000614410"/>
    </source>
</evidence>
<organism evidence="2 3">
    <name type="scientific">Candidatus Amunia macphersoniae</name>
    <dbReference type="NCBI Taxonomy" id="3127014"/>
    <lineage>
        <taxon>Bacteria</taxon>
        <taxon>Bacillati</taxon>
        <taxon>Candidatus Dormiibacterota</taxon>
        <taxon>Candidatus Dormibacteria</taxon>
        <taxon>Candidatus Aeolococcales</taxon>
        <taxon>Candidatus Aeolococcaceae</taxon>
        <taxon>Candidatus Amunia</taxon>
    </lineage>
</organism>
<name>A0A934NIT7_9BACT</name>
<gene>
    <name evidence="2" type="ORF">JF887_03350</name>
</gene>
<dbReference type="AlphaFoldDB" id="A0A934NIT7"/>
<dbReference type="InterPro" id="IPR031832">
    <property type="entry name" value="DUF4747"/>
</dbReference>
<dbReference type="EMBL" id="JAEKNN010000015">
    <property type="protein sequence ID" value="MBJ7608454.1"/>
    <property type="molecule type" value="Genomic_DNA"/>
</dbReference>
<reference evidence="2 3" key="1">
    <citation type="submission" date="2020-10" db="EMBL/GenBank/DDBJ databases">
        <title>Ca. Dormibacterota MAGs.</title>
        <authorList>
            <person name="Montgomery K."/>
        </authorList>
    </citation>
    <scope>NUCLEOTIDE SEQUENCE [LARGE SCALE GENOMIC DNA]</scope>
    <source>
        <strain evidence="2">Mitchell_Peninsula_5</strain>
    </source>
</reference>
<feature type="region of interest" description="Disordered" evidence="1">
    <location>
        <begin position="223"/>
        <end position="262"/>
    </location>
</feature>
<comment type="caution">
    <text evidence="2">The sequence shown here is derived from an EMBL/GenBank/DDBJ whole genome shotgun (WGS) entry which is preliminary data.</text>
</comment>
<dbReference type="Pfam" id="PF15931">
    <property type="entry name" value="DUF4747"/>
    <property type="match status" value="1"/>
</dbReference>
<dbReference type="Proteomes" id="UP000614410">
    <property type="component" value="Unassembled WGS sequence"/>
</dbReference>
<accession>A0A934NIT7</accession>
<evidence type="ECO:0000256" key="1">
    <source>
        <dbReference type="SAM" id="MobiDB-lite"/>
    </source>
</evidence>
<protein>
    <submittedName>
        <fullName evidence="2">Uncharacterized protein</fullName>
    </submittedName>
</protein>
<proteinExistence type="predicted"/>
<evidence type="ECO:0000313" key="2">
    <source>
        <dbReference type="EMBL" id="MBJ7608454.1"/>
    </source>
</evidence>
<sequence length="281" mass="31793">MPIRRKAQIAFAQIRLATSAEEGVVQTSLFAADPVEALRLSLVPGTQRERYGRVWRMGQFRESDGFFTGRIGFEELRPTERWSPGKVDFEVTQMVNGQTSPFAIEVRTLRMAFQLRSGTIRTTTFTEAFRSLIKAQLGIDWTISPLAEGESWDEWRARVERITELHVTVREPNPTYNFDEPRELIEGANAKWLSFVAQAKPEDVRGLNVEGWLSGVLSHATDYGHTSAKGQTPDGTETEWSDKGAGKPKRVSVDEVDSVTTEVRTTHLERELREMDEMDDG</sequence>